<gene>
    <name evidence="10" type="primary">ispE</name>
    <name evidence="13" type="ORF">BXY53_0978</name>
</gene>
<dbReference type="InterPro" id="IPR020568">
    <property type="entry name" value="Ribosomal_Su5_D2-typ_SF"/>
</dbReference>
<comment type="caution">
    <text evidence="13">The sequence shown here is derived from an EMBL/GenBank/DDBJ whole genome shotgun (WGS) entry which is preliminary data.</text>
</comment>
<keyword evidence="6 10" id="KW-0418">Kinase</keyword>
<protein>
    <recommendedName>
        <fullName evidence="3 10">4-diphosphocytidyl-2-C-methyl-D-erythritol kinase</fullName>
        <shortName evidence="10">CMK</shortName>
        <ecNumber evidence="2 10">2.7.1.148</ecNumber>
    </recommendedName>
    <alternativeName>
        <fullName evidence="9 10">4-(cytidine-5'-diphospho)-2-C-methyl-D-erythritol kinase</fullName>
    </alternativeName>
</protein>
<evidence type="ECO:0000313" key="14">
    <source>
        <dbReference type="Proteomes" id="UP000266273"/>
    </source>
</evidence>
<dbReference type="SUPFAM" id="SSF55060">
    <property type="entry name" value="GHMP Kinase, C-terminal domain"/>
    <property type="match status" value="1"/>
</dbReference>
<dbReference type="GO" id="GO:0050515">
    <property type="term" value="F:4-(cytidine 5'-diphospho)-2-C-methyl-D-erythritol kinase activity"/>
    <property type="evidence" value="ECO:0007669"/>
    <property type="project" value="UniProtKB-UniRule"/>
</dbReference>
<comment type="function">
    <text evidence="10">Catalyzes the phosphorylation of the position 2 hydroxy group of 4-diphosphocytidyl-2C-methyl-D-erythritol.</text>
</comment>
<dbReference type="Pfam" id="PF00288">
    <property type="entry name" value="GHMP_kinases_N"/>
    <property type="match status" value="1"/>
</dbReference>
<sequence>MSEGAGAALQEFAPAKVNLTLEIPGRRADGYHEIVSLIAFADVGDTLTLHPAETREVTLDVQGPFGKAIDQDNLVLRAARAFLESEPEVPGGHFVLDKRLPVAGGIGGGSADAAAAVRLLARANRCGPDWRARLLPALTRLGADIPVCIESRAAWVRGIGEKVAPLSTMPELPAVLINPGVPLPTGEVFAALGAPLLDEASNGIETPQGFGARAPLVSYLREHANDLEPPARRLVPVIGDVLEAIAGTPGCLMGRLSGSGPTCYGLFGSREEATRAARALAADRPGWWIVPTRLT</sequence>
<dbReference type="SUPFAM" id="SSF54211">
    <property type="entry name" value="Ribosomal protein S5 domain 2-like"/>
    <property type="match status" value="1"/>
</dbReference>
<feature type="binding site" evidence="10">
    <location>
        <begin position="101"/>
        <end position="111"/>
    </location>
    <ligand>
        <name>ATP</name>
        <dbReference type="ChEBI" id="CHEBI:30616"/>
    </ligand>
</feature>
<dbReference type="InterPro" id="IPR004424">
    <property type="entry name" value="IspE"/>
</dbReference>
<comment type="similarity">
    <text evidence="1 10">Belongs to the GHMP kinase family. IspE subfamily.</text>
</comment>
<comment type="catalytic activity">
    <reaction evidence="10">
        <text>4-CDP-2-C-methyl-D-erythritol + ATP = 4-CDP-2-C-methyl-D-erythritol 2-phosphate + ADP + H(+)</text>
        <dbReference type="Rhea" id="RHEA:18437"/>
        <dbReference type="ChEBI" id="CHEBI:15378"/>
        <dbReference type="ChEBI" id="CHEBI:30616"/>
        <dbReference type="ChEBI" id="CHEBI:57823"/>
        <dbReference type="ChEBI" id="CHEBI:57919"/>
        <dbReference type="ChEBI" id="CHEBI:456216"/>
        <dbReference type="EC" id="2.7.1.148"/>
    </reaction>
</comment>
<dbReference type="PANTHER" id="PTHR43527:SF2">
    <property type="entry name" value="4-DIPHOSPHOCYTIDYL-2-C-METHYL-D-ERYTHRITOL KINASE, CHLOROPLASTIC"/>
    <property type="match status" value="1"/>
</dbReference>
<dbReference type="AlphaFoldDB" id="A0A397Q432"/>
<proteinExistence type="inferred from homology"/>
<dbReference type="PANTHER" id="PTHR43527">
    <property type="entry name" value="4-DIPHOSPHOCYTIDYL-2-C-METHYL-D-ERYTHRITOL KINASE, CHLOROPLASTIC"/>
    <property type="match status" value="1"/>
</dbReference>
<dbReference type="UniPathway" id="UPA00056">
    <property type="reaction ID" value="UER00094"/>
</dbReference>
<dbReference type="InterPro" id="IPR006204">
    <property type="entry name" value="GHMP_kinase_N_dom"/>
</dbReference>
<dbReference type="InterPro" id="IPR013750">
    <property type="entry name" value="GHMP_kinase_C_dom"/>
</dbReference>
<evidence type="ECO:0000256" key="8">
    <source>
        <dbReference type="ARBA" id="ARBA00023229"/>
    </source>
</evidence>
<dbReference type="Gene3D" id="3.30.230.10">
    <property type="match status" value="1"/>
</dbReference>
<keyword evidence="14" id="KW-1185">Reference proteome</keyword>
<keyword evidence="4 10" id="KW-0808">Transferase</keyword>
<feature type="domain" description="GHMP kinase N-terminal" evidence="11">
    <location>
        <begin position="73"/>
        <end position="148"/>
    </location>
</feature>
<evidence type="ECO:0000256" key="6">
    <source>
        <dbReference type="ARBA" id="ARBA00022777"/>
    </source>
</evidence>
<dbReference type="GO" id="GO:0005524">
    <property type="term" value="F:ATP binding"/>
    <property type="evidence" value="ECO:0007669"/>
    <property type="project" value="UniProtKB-UniRule"/>
</dbReference>
<dbReference type="HAMAP" id="MF_00061">
    <property type="entry name" value="IspE"/>
    <property type="match status" value="1"/>
</dbReference>
<evidence type="ECO:0000256" key="10">
    <source>
        <dbReference type="HAMAP-Rule" id="MF_00061"/>
    </source>
</evidence>
<feature type="domain" description="GHMP kinase C-terminal" evidence="12">
    <location>
        <begin position="222"/>
        <end position="282"/>
    </location>
</feature>
<name>A0A397Q432_9HYPH</name>
<keyword evidence="8 10" id="KW-0414">Isoprene biosynthesis</keyword>
<evidence type="ECO:0000313" key="13">
    <source>
        <dbReference type="EMBL" id="RIA55892.1"/>
    </source>
</evidence>
<dbReference type="EMBL" id="QXDF01000001">
    <property type="protein sequence ID" value="RIA55892.1"/>
    <property type="molecule type" value="Genomic_DNA"/>
</dbReference>
<evidence type="ECO:0000256" key="9">
    <source>
        <dbReference type="ARBA" id="ARBA00032554"/>
    </source>
</evidence>
<evidence type="ECO:0000256" key="1">
    <source>
        <dbReference type="ARBA" id="ARBA00009684"/>
    </source>
</evidence>
<dbReference type="RefSeq" id="WP_119060740.1">
    <property type="nucleotide sequence ID" value="NZ_QXDF01000001.1"/>
</dbReference>
<dbReference type="Pfam" id="PF08544">
    <property type="entry name" value="GHMP_kinases_C"/>
    <property type="match status" value="1"/>
</dbReference>
<feature type="active site" evidence="10">
    <location>
        <position position="144"/>
    </location>
</feature>
<reference evidence="13 14" key="1">
    <citation type="submission" date="2018-08" db="EMBL/GenBank/DDBJ databases">
        <title>Genomic Encyclopedia of Archaeal and Bacterial Type Strains, Phase II (KMG-II): from individual species to whole genera.</title>
        <authorList>
            <person name="Goeker M."/>
        </authorList>
    </citation>
    <scope>NUCLEOTIDE SEQUENCE [LARGE SCALE GENOMIC DNA]</scope>
    <source>
        <strain evidence="13 14">DSM 5002</strain>
    </source>
</reference>
<evidence type="ECO:0000259" key="11">
    <source>
        <dbReference type="Pfam" id="PF00288"/>
    </source>
</evidence>
<evidence type="ECO:0000256" key="4">
    <source>
        <dbReference type="ARBA" id="ARBA00022679"/>
    </source>
</evidence>
<dbReference type="Proteomes" id="UP000266273">
    <property type="component" value="Unassembled WGS sequence"/>
</dbReference>
<dbReference type="InterPro" id="IPR036554">
    <property type="entry name" value="GHMP_kinase_C_sf"/>
</dbReference>
<dbReference type="GO" id="GO:0016114">
    <property type="term" value="P:terpenoid biosynthetic process"/>
    <property type="evidence" value="ECO:0007669"/>
    <property type="project" value="InterPro"/>
</dbReference>
<feature type="active site" evidence="10">
    <location>
        <position position="16"/>
    </location>
</feature>
<keyword evidence="7 10" id="KW-0067">ATP-binding</keyword>
<dbReference type="OrthoDB" id="9809438at2"/>
<dbReference type="EC" id="2.7.1.148" evidence="2 10"/>
<evidence type="ECO:0000256" key="7">
    <source>
        <dbReference type="ARBA" id="ARBA00022840"/>
    </source>
</evidence>
<dbReference type="Gene3D" id="3.30.70.890">
    <property type="entry name" value="GHMP kinase, C-terminal domain"/>
    <property type="match status" value="1"/>
</dbReference>
<dbReference type="NCBIfam" id="NF011202">
    <property type="entry name" value="PRK14608.1"/>
    <property type="match status" value="1"/>
</dbReference>
<dbReference type="InterPro" id="IPR014721">
    <property type="entry name" value="Ribsml_uS5_D2-typ_fold_subgr"/>
</dbReference>
<accession>A0A397Q432</accession>
<dbReference type="PIRSF" id="PIRSF010376">
    <property type="entry name" value="IspE"/>
    <property type="match status" value="1"/>
</dbReference>
<comment type="pathway">
    <text evidence="10">Isoprenoid biosynthesis; isopentenyl diphosphate biosynthesis via DXP pathway; isopentenyl diphosphate from 1-deoxy-D-xylulose 5-phosphate: step 3/6.</text>
</comment>
<evidence type="ECO:0000256" key="5">
    <source>
        <dbReference type="ARBA" id="ARBA00022741"/>
    </source>
</evidence>
<organism evidence="13 14">
    <name type="scientific">Dichotomicrobium thermohalophilum</name>
    <dbReference type="NCBI Taxonomy" id="933063"/>
    <lineage>
        <taxon>Bacteria</taxon>
        <taxon>Pseudomonadati</taxon>
        <taxon>Pseudomonadota</taxon>
        <taxon>Alphaproteobacteria</taxon>
        <taxon>Hyphomicrobiales</taxon>
        <taxon>Hyphomicrobiaceae</taxon>
        <taxon>Dichotomicrobium</taxon>
    </lineage>
</organism>
<evidence type="ECO:0000256" key="3">
    <source>
        <dbReference type="ARBA" id="ARBA00017473"/>
    </source>
</evidence>
<keyword evidence="5 10" id="KW-0547">Nucleotide-binding</keyword>
<evidence type="ECO:0000256" key="2">
    <source>
        <dbReference type="ARBA" id="ARBA00012052"/>
    </source>
</evidence>
<dbReference type="GO" id="GO:0019288">
    <property type="term" value="P:isopentenyl diphosphate biosynthetic process, methylerythritol 4-phosphate pathway"/>
    <property type="evidence" value="ECO:0007669"/>
    <property type="project" value="UniProtKB-UniRule"/>
</dbReference>
<evidence type="ECO:0000259" key="12">
    <source>
        <dbReference type="Pfam" id="PF08544"/>
    </source>
</evidence>